<dbReference type="InterPro" id="IPR029044">
    <property type="entry name" value="Nucleotide-diphossugar_trans"/>
</dbReference>
<feature type="binding site" evidence="20">
    <location>
        <position position="22"/>
    </location>
    <ligand>
        <name>UDP-N-acetyl-alpha-D-glucosamine</name>
        <dbReference type="ChEBI" id="CHEBI:57705"/>
    </ligand>
</feature>
<dbReference type="GO" id="GO:0008360">
    <property type="term" value="P:regulation of cell shape"/>
    <property type="evidence" value="ECO:0007669"/>
    <property type="project" value="UniProtKB-KW"/>
</dbReference>
<dbReference type="AlphaFoldDB" id="A0A7X2Z760"/>
<dbReference type="UniPathway" id="UPA00113">
    <property type="reaction ID" value="UER00532"/>
</dbReference>
<evidence type="ECO:0000256" key="19">
    <source>
        <dbReference type="ARBA" id="ARBA00049628"/>
    </source>
</evidence>
<evidence type="ECO:0000313" key="23">
    <source>
        <dbReference type="EMBL" id="MUG48218.1"/>
    </source>
</evidence>
<feature type="binding site" evidence="20">
    <location>
        <begin position="8"/>
        <end position="11"/>
    </location>
    <ligand>
        <name>UDP-N-acetyl-alpha-D-glucosamine</name>
        <dbReference type="ChEBI" id="CHEBI:57705"/>
    </ligand>
</feature>
<feature type="binding site" evidence="20">
    <location>
        <position position="102"/>
    </location>
    <ligand>
        <name>Mg(2+)</name>
        <dbReference type="ChEBI" id="CHEBI:18420"/>
    </ligand>
</feature>
<feature type="region of interest" description="Disordered" evidence="21">
    <location>
        <begin position="446"/>
        <end position="466"/>
    </location>
</feature>
<dbReference type="InterPro" id="IPR005882">
    <property type="entry name" value="Bifunctional_GlmU"/>
</dbReference>
<gene>
    <name evidence="20 23" type="primary">glmU</name>
    <name evidence="23" type="ORF">GNP95_25085</name>
</gene>
<evidence type="ECO:0000256" key="16">
    <source>
        <dbReference type="ARBA" id="ARBA00023316"/>
    </source>
</evidence>
<dbReference type="GO" id="GO:0009245">
    <property type="term" value="P:lipid A biosynthetic process"/>
    <property type="evidence" value="ECO:0007669"/>
    <property type="project" value="UniProtKB-UniRule"/>
</dbReference>
<comment type="caution">
    <text evidence="23">The sequence shown here is derived from an EMBL/GenBank/DDBJ whole genome shotgun (WGS) entry which is preliminary data.</text>
</comment>
<dbReference type="EMBL" id="WNZW01000023">
    <property type="protein sequence ID" value="MUG48218.1"/>
    <property type="molecule type" value="Genomic_DNA"/>
</dbReference>
<dbReference type="RefSeq" id="WP_155613566.1">
    <property type="nucleotide sequence ID" value="NZ_WNZW01000023.1"/>
</dbReference>
<dbReference type="GO" id="GO:0006048">
    <property type="term" value="P:UDP-N-acetylglucosamine biosynthetic process"/>
    <property type="evidence" value="ECO:0007669"/>
    <property type="project" value="UniProtKB-UniPathway"/>
</dbReference>
<dbReference type="InterPro" id="IPR038009">
    <property type="entry name" value="GlmU_C_LbH"/>
</dbReference>
<dbReference type="GO" id="GO:0003977">
    <property type="term" value="F:UDP-N-acetylglucosamine diphosphorylase activity"/>
    <property type="evidence" value="ECO:0007669"/>
    <property type="project" value="UniProtKB-UniRule"/>
</dbReference>
<feature type="binding site" evidence="20">
    <location>
        <begin position="385"/>
        <end position="386"/>
    </location>
    <ligand>
        <name>acetyl-CoA</name>
        <dbReference type="ChEBI" id="CHEBI:57288"/>
    </ligand>
</feature>
<feature type="active site" description="Proton acceptor" evidence="20">
    <location>
        <position position="362"/>
    </location>
</feature>
<dbReference type="GO" id="GO:0005737">
    <property type="term" value="C:cytoplasm"/>
    <property type="evidence" value="ECO:0007669"/>
    <property type="project" value="UniProtKB-SubCell"/>
</dbReference>
<keyword evidence="7 20" id="KW-0808">Transferase</keyword>
<keyword evidence="12 20" id="KW-0133">Cell shape</keyword>
<keyword evidence="14 20" id="KW-0511">Multifunctional enzyme</keyword>
<dbReference type="SUPFAM" id="SSF53448">
    <property type="entry name" value="Nucleotide-diphospho-sugar transferases"/>
    <property type="match status" value="1"/>
</dbReference>
<evidence type="ECO:0000256" key="4">
    <source>
        <dbReference type="ARBA" id="ARBA00007707"/>
    </source>
</evidence>
<dbReference type="InterPro" id="IPR050065">
    <property type="entry name" value="GlmU-like"/>
</dbReference>
<dbReference type="GO" id="GO:0000287">
    <property type="term" value="F:magnesium ion binding"/>
    <property type="evidence" value="ECO:0007669"/>
    <property type="project" value="UniProtKB-UniRule"/>
</dbReference>
<feature type="binding site" evidence="20">
    <location>
        <position position="227"/>
    </location>
    <ligand>
        <name>UDP-N-acetyl-alpha-D-glucosamine</name>
        <dbReference type="ChEBI" id="CHEBI:57705"/>
    </ligand>
</feature>
<feature type="binding site" evidence="20">
    <location>
        <position position="404"/>
    </location>
    <ligand>
        <name>acetyl-CoA</name>
        <dbReference type="ChEBI" id="CHEBI:57288"/>
    </ligand>
</feature>
<keyword evidence="8 20" id="KW-0548">Nucleotidyltransferase</keyword>
<evidence type="ECO:0000256" key="15">
    <source>
        <dbReference type="ARBA" id="ARBA00023315"/>
    </source>
</evidence>
<comment type="cofactor">
    <cofactor evidence="20">
        <name>Mg(2+)</name>
        <dbReference type="ChEBI" id="CHEBI:18420"/>
    </cofactor>
    <text evidence="20">Binds 1 Mg(2+) ion per subunit.</text>
</comment>
<evidence type="ECO:0000256" key="6">
    <source>
        <dbReference type="ARBA" id="ARBA00022490"/>
    </source>
</evidence>
<dbReference type="NCBIfam" id="NF010934">
    <property type="entry name" value="PRK14354.1"/>
    <property type="match status" value="1"/>
</dbReference>
<keyword evidence="10 20" id="KW-0677">Repeat</keyword>
<comment type="similarity">
    <text evidence="4 20">In the C-terminal section; belongs to the transferase hexapeptide repeat family.</text>
</comment>
<dbReference type="UniPathway" id="UPA00973"/>
<dbReference type="InterPro" id="IPR005835">
    <property type="entry name" value="NTP_transferase_dom"/>
</dbReference>
<sequence>MKRLAIILAAGQGKRMKSKLYKVLHPVCGKPMVGHVLDTVKQINCERSIVVVGHGAEAVKSYLGTSAEYVLQEQQLGTGHAVRQAEPLFKDEEGVTIVICGDTPLVKPETLESLIALHTESGAAATVLSAWTERPQGYGRVIRGENGSVVRIVEQKDCSPEEDAVQEFNTGTYCFDNAKLFAALSKVTNNNAQQEYYLTDVIGILVNSGEIVEGYMTEDYAESIGVNDRLALSEAEQFMRERINRKHMLNGVTIIDPQSTYIGADVQIGSDTILYPGTSIAGNTVIGEDCVIGPGTEVNNCQIHNGAKVKQSVLMDAEVGSETTVGPFAYLRPGAKLGAHVKVGDFVEIKNASIDEGSKVSHLSYIGDAKVGKNVNIGCGAITVNYDGYNKSITEIEDDAFVGSNVNLIAPVKIGKGAYVVAGSTITHTVPDNDLAIARNRQENKAGYAEKLRGRAKAKRDKEKQS</sequence>
<dbReference type="NCBIfam" id="TIGR01173">
    <property type="entry name" value="glmU"/>
    <property type="match status" value="1"/>
</dbReference>
<evidence type="ECO:0000256" key="3">
    <source>
        <dbReference type="ARBA" id="ARBA00005208"/>
    </source>
</evidence>
<evidence type="ECO:0000256" key="12">
    <source>
        <dbReference type="ARBA" id="ARBA00022960"/>
    </source>
</evidence>
<evidence type="ECO:0000256" key="13">
    <source>
        <dbReference type="ARBA" id="ARBA00022984"/>
    </source>
</evidence>
<accession>A0A7X2Z760</accession>
<dbReference type="PANTHER" id="PTHR43584">
    <property type="entry name" value="NUCLEOTIDYL TRANSFERASE"/>
    <property type="match status" value="1"/>
</dbReference>
<dbReference type="CDD" id="cd02540">
    <property type="entry name" value="GT2_GlmU_N_bac"/>
    <property type="match status" value="1"/>
</dbReference>
<dbReference type="OrthoDB" id="9775031at2"/>
<dbReference type="Gene3D" id="3.90.550.10">
    <property type="entry name" value="Spore Coat Polysaccharide Biosynthesis Protein SpsA, Chain A"/>
    <property type="match status" value="1"/>
</dbReference>
<comment type="catalytic activity">
    <reaction evidence="17 20">
        <text>alpha-D-glucosamine 1-phosphate + acetyl-CoA = N-acetyl-alpha-D-glucosamine 1-phosphate + CoA + H(+)</text>
        <dbReference type="Rhea" id="RHEA:13725"/>
        <dbReference type="ChEBI" id="CHEBI:15378"/>
        <dbReference type="ChEBI" id="CHEBI:57287"/>
        <dbReference type="ChEBI" id="CHEBI:57288"/>
        <dbReference type="ChEBI" id="CHEBI:57776"/>
        <dbReference type="ChEBI" id="CHEBI:58516"/>
        <dbReference type="EC" id="2.3.1.157"/>
    </reaction>
</comment>
<keyword evidence="9 20" id="KW-0479">Metal-binding</keyword>
<evidence type="ECO:0000256" key="7">
    <source>
        <dbReference type="ARBA" id="ARBA00022679"/>
    </source>
</evidence>
<comment type="caution">
    <text evidence="20">Lacks conserved residue(s) required for the propagation of feature annotation.</text>
</comment>
<dbReference type="GO" id="GO:0071555">
    <property type="term" value="P:cell wall organization"/>
    <property type="evidence" value="ECO:0007669"/>
    <property type="project" value="UniProtKB-KW"/>
</dbReference>
<comment type="subcellular location">
    <subcellularLocation>
        <location evidence="1 20">Cytoplasm</location>
    </subcellularLocation>
</comment>
<dbReference type="Pfam" id="PF00483">
    <property type="entry name" value="NTP_transferase"/>
    <property type="match status" value="1"/>
</dbReference>
<keyword evidence="11 20" id="KW-0460">Magnesium</keyword>
<comment type="function">
    <text evidence="19 20">Catalyzes the last two sequential reactions in the de novo biosynthetic pathway for UDP-N-acetylglucosamine (UDP-GlcNAc). The C-terminal domain catalyzes the transfer of acetyl group from acetyl coenzyme A to glucosamine-1-phosphate (GlcN-1-P) to produce N-acetylglucosamine-1-phosphate (GlcNAc-1-P), which is converted into UDP-GlcNAc by the transfer of uridine 5-monophosphate (from uridine 5-triphosphate), a reaction catalyzed by the N-terminal domain.</text>
</comment>
<feature type="binding site" evidence="20">
    <location>
        <position position="365"/>
    </location>
    <ligand>
        <name>UDP-N-acetyl-alpha-D-glucosamine</name>
        <dbReference type="ChEBI" id="CHEBI:57705"/>
    </ligand>
</feature>
<comment type="pathway">
    <text evidence="2 20">Nucleotide-sugar biosynthesis; UDP-N-acetyl-alpha-D-glucosamine biosynthesis; N-acetyl-alpha-D-glucosamine 1-phosphate from alpha-D-glucosamine 6-phosphate (route II): step 2/2.</text>
</comment>
<feature type="binding site" evidence="20">
    <location>
        <position position="350"/>
    </location>
    <ligand>
        <name>UDP-N-acetyl-alpha-D-glucosamine</name>
        <dbReference type="ChEBI" id="CHEBI:57705"/>
    </ligand>
</feature>
<evidence type="ECO:0000256" key="5">
    <source>
        <dbReference type="ARBA" id="ARBA00007947"/>
    </source>
</evidence>
<comment type="catalytic activity">
    <reaction evidence="18 20">
        <text>N-acetyl-alpha-D-glucosamine 1-phosphate + UTP + H(+) = UDP-N-acetyl-alpha-D-glucosamine + diphosphate</text>
        <dbReference type="Rhea" id="RHEA:13509"/>
        <dbReference type="ChEBI" id="CHEBI:15378"/>
        <dbReference type="ChEBI" id="CHEBI:33019"/>
        <dbReference type="ChEBI" id="CHEBI:46398"/>
        <dbReference type="ChEBI" id="CHEBI:57705"/>
        <dbReference type="ChEBI" id="CHEBI:57776"/>
        <dbReference type="EC" id="2.7.7.23"/>
    </reaction>
</comment>
<comment type="pathway">
    <text evidence="20">Bacterial outer membrane biogenesis; LPS lipid A biosynthesis.</text>
</comment>
<evidence type="ECO:0000256" key="8">
    <source>
        <dbReference type="ARBA" id="ARBA00022695"/>
    </source>
</evidence>
<feature type="binding site" evidence="20">
    <location>
        <position position="72"/>
    </location>
    <ligand>
        <name>UDP-N-acetyl-alpha-D-glucosamine</name>
        <dbReference type="ChEBI" id="CHEBI:57705"/>
    </ligand>
</feature>
<evidence type="ECO:0000256" key="14">
    <source>
        <dbReference type="ARBA" id="ARBA00023268"/>
    </source>
</evidence>
<feature type="region of interest" description="N-acetyltransferase" evidence="20">
    <location>
        <begin position="251"/>
        <end position="466"/>
    </location>
</feature>
<keyword evidence="6 20" id="KW-0963">Cytoplasm</keyword>
<dbReference type="EC" id="2.7.7.23" evidence="20"/>
<dbReference type="GO" id="GO:0009252">
    <property type="term" value="P:peptidoglycan biosynthetic process"/>
    <property type="evidence" value="ECO:0007669"/>
    <property type="project" value="UniProtKB-UniRule"/>
</dbReference>
<feature type="binding site" evidence="20">
    <location>
        <position position="422"/>
    </location>
    <ligand>
        <name>acetyl-CoA</name>
        <dbReference type="ChEBI" id="CHEBI:57288"/>
    </ligand>
</feature>
<proteinExistence type="inferred from homology"/>
<dbReference type="SUPFAM" id="SSF51161">
    <property type="entry name" value="Trimeric LpxA-like enzymes"/>
    <property type="match status" value="1"/>
</dbReference>
<feature type="binding site" evidence="20">
    <location>
        <position position="154"/>
    </location>
    <ligand>
        <name>UDP-N-acetyl-alpha-D-glucosamine</name>
        <dbReference type="ChEBI" id="CHEBI:57705"/>
    </ligand>
</feature>
<dbReference type="InterPro" id="IPR011004">
    <property type="entry name" value="Trimer_LpxA-like_sf"/>
</dbReference>
<evidence type="ECO:0000256" key="11">
    <source>
        <dbReference type="ARBA" id="ARBA00022842"/>
    </source>
</evidence>
<reference evidence="23 24" key="1">
    <citation type="submission" date="2019-11" db="EMBL/GenBank/DDBJ databases">
        <title>Draft genome sequences of five Paenibacillus species of dairy origin.</title>
        <authorList>
            <person name="Olajide A.M."/>
            <person name="Chen S."/>
            <person name="Lapointe G."/>
        </authorList>
    </citation>
    <scope>NUCLEOTIDE SEQUENCE [LARGE SCALE GENOMIC DNA]</scope>
    <source>
        <strain evidence="23 24">12CR55</strain>
    </source>
</reference>
<evidence type="ECO:0000259" key="22">
    <source>
        <dbReference type="Pfam" id="PF00483"/>
    </source>
</evidence>
<feature type="binding site" evidence="20">
    <location>
        <position position="139"/>
    </location>
    <ligand>
        <name>UDP-N-acetyl-alpha-D-glucosamine</name>
        <dbReference type="ChEBI" id="CHEBI:57705"/>
    </ligand>
</feature>
<feature type="binding site" evidence="20">
    <location>
        <position position="439"/>
    </location>
    <ligand>
        <name>acetyl-CoA</name>
        <dbReference type="ChEBI" id="CHEBI:57288"/>
    </ligand>
</feature>
<evidence type="ECO:0000256" key="2">
    <source>
        <dbReference type="ARBA" id="ARBA00005166"/>
    </source>
</evidence>
<feature type="binding site" evidence="20">
    <location>
        <position position="376"/>
    </location>
    <ligand>
        <name>UDP-N-acetyl-alpha-D-glucosamine</name>
        <dbReference type="ChEBI" id="CHEBI:57705"/>
    </ligand>
</feature>
<feature type="binding site" evidence="20">
    <location>
        <position position="227"/>
    </location>
    <ligand>
        <name>Mg(2+)</name>
        <dbReference type="ChEBI" id="CHEBI:18420"/>
    </ligand>
</feature>
<dbReference type="InterPro" id="IPR001451">
    <property type="entry name" value="Hexapep"/>
</dbReference>
<feature type="region of interest" description="Linker" evidence="20">
    <location>
        <begin position="230"/>
        <end position="250"/>
    </location>
</feature>
<feature type="region of interest" description="Pyrophosphorylase" evidence="20">
    <location>
        <begin position="1"/>
        <end position="229"/>
    </location>
</feature>
<feature type="binding site" evidence="20">
    <location>
        <position position="169"/>
    </location>
    <ligand>
        <name>UDP-N-acetyl-alpha-D-glucosamine</name>
        <dbReference type="ChEBI" id="CHEBI:57705"/>
    </ligand>
</feature>
<comment type="subunit">
    <text evidence="20">Homotrimer.</text>
</comment>
<evidence type="ECO:0000256" key="1">
    <source>
        <dbReference type="ARBA" id="ARBA00004496"/>
    </source>
</evidence>
<dbReference type="PANTHER" id="PTHR43584:SF3">
    <property type="entry name" value="BIFUNCTIONAL PROTEIN GLMU"/>
    <property type="match status" value="1"/>
</dbReference>
<dbReference type="Proteomes" id="UP000447876">
    <property type="component" value="Unassembled WGS sequence"/>
</dbReference>
<dbReference type="Gene3D" id="2.160.10.10">
    <property type="entry name" value="Hexapeptide repeat proteins"/>
    <property type="match status" value="1"/>
</dbReference>
<dbReference type="Pfam" id="PF00132">
    <property type="entry name" value="Hexapep"/>
    <property type="match status" value="2"/>
</dbReference>
<feature type="binding site" evidence="20">
    <location>
        <position position="332"/>
    </location>
    <ligand>
        <name>UDP-N-acetyl-alpha-D-glucosamine</name>
        <dbReference type="ChEBI" id="CHEBI:57705"/>
    </ligand>
</feature>
<dbReference type="EC" id="2.3.1.157" evidence="20"/>
<dbReference type="GO" id="GO:0000902">
    <property type="term" value="P:cell morphogenesis"/>
    <property type="evidence" value="ECO:0007669"/>
    <property type="project" value="UniProtKB-UniRule"/>
</dbReference>
<dbReference type="CDD" id="cd03353">
    <property type="entry name" value="LbH_GlmU_C"/>
    <property type="match status" value="1"/>
</dbReference>
<comment type="pathway">
    <text evidence="3 20">Nucleotide-sugar biosynthesis; UDP-N-acetyl-alpha-D-glucosamine biosynthesis; UDP-N-acetyl-alpha-D-glucosamine from N-acetyl-alpha-D-glucosamine 1-phosphate: step 1/1.</text>
</comment>
<dbReference type="HAMAP" id="MF_01631">
    <property type="entry name" value="GlmU"/>
    <property type="match status" value="1"/>
</dbReference>
<organism evidence="23 24">
    <name type="scientific">Paenibacillus woosongensis</name>
    <dbReference type="NCBI Taxonomy" id="307580"/>
    <lineage>
        <taxon>Bacteria</taxon>
        <taxon>Bacillati</taxon>
        <taxon>Bacillota</taxon>
        <taxon>Bacilli</taxon>
        <taxon>Bacillales</taxon>
        <taxon>Paenibacillaceae</taxon>
        <taxon>Paenibacillus</taxon>
    </lineage>
</organism>
<evidence type="ECO:0000313" key="24">
    <source>
        <dbReference type="Proteomes" id="UP000447876"/>
    </source>
</evidence>
<dbReference type="GO" id="GO:0019134">
    <property type="term" value="F:glucosamine-1-phosphate N-acetyltransferase activity"/>
    <property type="evidence" value="ECO:0007669"/>
    <property type="project" value="UniProtKB-UniRule"/>
</dbReference>
<protein>
    <recommendedName>
        <fullName evidence="20">Bifunctional protein GlmU</fullName>
    </recommendedName>
    <domain>
        <recommendedName>
            <fullName evidence="20">UDP-N-acetylglucosamine pyrophosphorylase</fullName>
            <ecNumber evidence="20">2.7.7.23</ecNumber>
        </recommendedName>
        <alternativeName>
            <fullName evidence="20">N-acetylglucosamine-1-phosphate uridyltransferase</fullName>
        </alternativeName>
    </domain>
    <domain>
        <recommendedName>
            <fullName evidence="20">Glucosamine-1-phosphate N-acetyltransferase</fullName>
            <ecNumber evidence="20">2.3.1.157</ecNumber>
        </recommendedName>
    </domain>
</protein>
<dbReference type="GO" id="GO:0016020">
    <property type="term" value="C:membrane"/>
    <property type="evidence" value="ECO:0007669"/>
    <property type="project" value="GOC"/>
</dbReference>
<evidence type="ECO:0000256" key="18">
    <source>
        <dbReference type="ARBA" id="ARBA00048493"/>
    </source>
</evidence>
<evidence type="ECO:0000256" key="9">
    <source>
        <dbReference type="ARBA" id="ARBA00022723"/>
    </source>
</evidence>
<evidence type="ECO:0000256" key="10">
    <source>
        <dbReference type="ARBA" id="ARBA00022737"/>
    </source>
</evidence>
<comment type="similarity">
    <text evidence="5 20">In the N-terminal section; belongs to the N-acetylglucosamine-1-phosphate uridyltransferase family.</text>
</comment>
<evidence type="ECO:0000256" key="17">
    <source>
        <dbReference type="ARBA" id="ARBA00048247"/>
    </source>
</evidence>
<keyword evidence="13 20" id="KW-0573">Peptidoglycan synthesis</keyword>
<keyword evidence="15 20" id="KW-0012">Acyltransferase</keyword>
<evidence type="ECO:0000256" key="20">
    <source>
        <dbReference type="HAMAP-Rule" id="MF_01631"/>
    </source>
</evidence>
<name>A0A7X2Z760_9BACL</name>
<evidence type="ECO:0000256" key="21">
    <source>
        <dbReference type="SAM" id="MobiDB-lite"/>
    </source>
</evidence>
<keyword evidence="16 20" id="KW-0961">Cell wall biogenesis/degradation</keyword>
<feature type="binding site" evidence="20">
    <location>
        <begin position="77"/>
        <end position="78"/>
    </location>
    <ligand>
        <name>UDP-N-acetyl-alpha-D-glucosamine</name>
        <dbReference type="ChEBI" id="CHEBI:57705"/>
    </ligand>
</feature>
<feature type="domain" description="Nucleotidyl transferase" evidence="22">
    <location>
        <begin position="5"/>
        <end position="219"/>
    </location>
</feature>